<dbReference type="Gene3D" id="1.10.8.500">
    <property type="entry name" value="HAMP domain in histidine kinase"/>
    <property type="match status" value="1"/>
</dbReference>
<dbReference type="Pfam" id="PF00672">
    <property type="entry name" value="HAMP"/>
    <property type="match status" value="1"/>
</dbReference>
<evidence type="ECO:0000313" key="14">
    <source>
        <dbReference type="EMBL" id="QGZ96104.1"/>
    </source>
</evidence>
<evidence type="ECO:0000256" key="6">
    <source>
        <dbReference type="ARBA" id="ARBA00022679"/>
    </source>
</evidence>
<evidence type="ECO:0000256" key="11">
    <source>
        <dbReference type="SAM" id="Phobius"/>
    </source>
</evidence>
<dbReference type="PROSITE" id="PS50109">
    <property type="entry name" value="HIS_KIN"/>
    <property type="match status" value="1"/>
</dbReference>
<keyword evidence="9" id="KW-0067">ATP-binding</keyword>
<dbReference type="InterPro" id="IPR036890">
    <property type="entry name" value="HATPase_C_sf"/>
</dbReference>
<dbReference type="InterPro" id="IPR036097">
    <property type="entry name" value="HisK_dim/P_sf"/>
</dbReference>
<evidence type="ECO:0000256" key="10">
    <source>
        <dbReference type="SAM" id="MobiDB-lite"/>
    </source>
</evidence>
<feature type="compositionally biased region" description="Basic and acidic residues" evidence="10">
    <location>
        <begin position="136"/>
        <end position="149"/>
    </location>
</feature>
<dbReference type="SMART" id="SM00387">
    <property type="entry name" value="HATPase_c"/>
    <property type="match status" value="1"/>
</dbReference>
<keyword evidence="11" id="KW-1133">Transmembrane helix</keyword>
<dbReference type="Pfam" id="PF00512">
    <property type="entry name" value="HisKA"/>
    <property type="match status" value="1"/>
</dbReference>
<dbReference type="Gene3D" id="3.30.565.10">
    <property type="entry name" value="Histidine kinase-like ATPase, C-terminal domain"/>
    <property type="match status" value="1"/>
</dbReference>
<dbReference type="Gene3D" id="1.10.287.130">
    <property type="match status" value="1"/>
</dbReference>
<evidence type="ECO:0000256" key="3">
    <source>
        <dbReference type="ARBA" id="ARBA00012438"/>
    </source>
</evidence>
<dbReference type="InterPro" id="IPR003594">
    <property type="entry name" value="HATPase_dom"/>
</dbReference>
<dbReference type="CDD" id="cd06225">
    <property type="entry name" value="HAMP"/>
    <property type="match status" value="1"/>
</dbReference>
<gene>
    <name evidence="14" type="primary">envZ_3</name>
    <name evidence="14" type="ORF">DSM104635_02961</name>
</gene>
<keyword evidence="4" id="KW-1003">Cell membrane</keyword>
<dbReference type="Proteomes" id="UP000431269">
    <property type="component" value="Chromosome"/>
</dbReference>
<dbReference type="Pfam" id="PF02518">
    <property type="entry name" value="HATPase_c"/>
    <property type="match status" value="1"/>
</dbReference>
<dbReference type="PROSITE" id="PS50885">
    <property type="entry name" value="HAMP"/>
    <property type="match status" value="1"/>
</dbReference>
<dbReference type="KEGG" id="tsv:DSM104635_02961"/>
<feature type="region of interest" description="Disordered" evidence="10">
    <location>
        <begin position="129"/>
        <end position="154"/>
    </location>
</feature>
<dbReference type="SUPFAM" id="SSF47384">
    <property type="entry name" value="Homodimeric domain of signal transducing histidine kinase"/>
    <property type="match status" value="1"/>
</dbReference>
<evidence type="ECO:0000256" key="9">
    <source>
        <dbReference type="ARBA" id="ARBA00022840"/>
    </source>
</evidence>
<keyword evidence="8" id="KW-0418">Kinase</keyword>
<sequence>MTNPLNTLTGRLVLVTIMAVLLSYTVAFFIYANERGAALRRAAETAVIERVAYTAERLRETPSSQRAFMAETIRDFSIRYSVDETPSITASSPSGPGARVSRAVAQRIGGDVRGSSRTVEAPSRRWRVLRDGPPGEGREFGHRERRDDAGEGPMVRSTEVSLSVQLDNATWLNARARLPGPRPAPFSVLVGALVSIIAVGIGAALISRQIGRPLADLANAARALGSGQANVSAPVSGPDDVRRASTAFNAMAERLGRQLNRQRQMLWALSHDLRTPITAIRLRAELIEDEATRQRLLGSVEEMERLTEQALSLARAGASEEARSTVDLAEIARTLCGELQDMGVNATADAPQAVMAECRPSELARAMRNLAENAAKYGGGGMMRVYRSPANEVVVEVSDDGPGVAPDQLSKLAAPFFRADDARSEANGAGLGLAIAQAIAEAHGGRLVLENRIPRGFSAKLVLPG</sequence>
<evidence type="ECO:0000259" key="13">
    <source>
        <dbReference type="PROSITE" id="PS50885"/>
    </source>
</evidence>
<comment type="catalytic activity">
    <reaction evidence="1">
        <text>ATP + protein L-histidine = ADP + protein N-phospho-L-histidine.</text>
        <dbReference type="EC" id="2.7.13.3"/>
    </reaction>
</comment>
<dbReference type="EMBL" id="CP047045">
    <property type="protein sequence ID" value="QGZ96104.1"/>
    <property type="molecule type" value="Genomic_DNA"/>
</dbReference>
<reference evidence="15" key="1">
    <citation type="submission" date="2019-12" db="EMBL/GenBank/DDBJ databases">
        <title>Complete genome of Terracaulis silvestris 0127_4.</title>
        <authorList>
            <person name="Vieira S."/>
            <person name="Riedel T."/>
            <person name="Sproer C."/>
            <person name="Pascual J."/>
            <person name="Boedeker C."/>
            <person name="Overmann J."/>
        </authorList>
    </citation>
    <scope>NUCLEOTIDE SEQUENCE [LARGE SCALE GENOMIC DNA]</scope>
    <source>
        <strain evidence="15">0127_4</strain>
    </source>
</reference>
<keyword evidence="7" id="KW-0547">Nucleotide-binding</keyword>
<feature type="domain" description="HAMP" evidence="13">
    <location>
        <begin position="208"/>
        <end position="260"/>
    </location>
</feature>
<name>A0A6I6MUD2_9CAUL</name>
<dbReference type="PANTHER" id="PTHR44936">
    <property type="entry name" value="SENSOR PROTEIN CREC"/>
    <property type="match status" value="1"/>
</dbReference>
<dbReference type="PRINTS" id="PR00344">
    <property type="entry name" value="BCTRLSENSOR"/>
</dbReference>
<proteinExistence type="predicted"/>
<evidence type="ECO:0000256" key="2">
    <source>
        <dbReference type="ARBA" id="ARBA00004651"/>
    </source>
</evidence>
<dbReference type="RefSeq" id="WP_158766916.1">
    <property type="nucleotide sequence ID" value="NZ_CP047045.1"/>
</dbReference>
<organism evidence="14 15">
    <name type="scientific">Terricaulis silvestris</name>
    <dbReference type="NCBI Taxonomy" id="2686094"/>
    <lineage>
        <taxon>Bacteria</taxon>
        <taxon>Pseudomonadati</taxon>
        <taxon>Pseudomonadota</taxon>
        <taxon>Alphaproteobacteria</taxon>
        <taxon>Caulobacterales</taxon>
        <taxon>Caulobacteraceae</taxon>
        <taxon>Terricaulis</taxon>
    </lineage>
</organism>
<evidence type="ECO:0000256" key="5">
    <source>
        <dbReference type="ARBA" id="ARBA00022553"/>
    </source>
</evidence>
<keyword evidence="11" id="KW-0812">Transmembrane</keyword>
<evidence type="ECO:0000256" key="8">
    <source>
        <dbReference type="ARBA" id="ARBA00022777"/>
    </source>
</evidence>
<dbReference type="SMART" id="SM00304">
    <property type="entry name" value="HAMP"/>
    <property type="match status" value="1"/>
</dbReference>
<evidence type="ECO:0000259" key="12">
    <source>
        <dbReference type="PROSITE" id="PS50109"/>
    </source>
</evidence>
<feature type="transmembrane region" description="Helical" evidence="11">
    <location>
        <begin position="184"/>
        <end position="206"/>
    </location>
</feature>
<keyword evidence="11" id="KW-0472">Membrane</keyword>
<dbReference type="GO" id="GO:0005524">
    <property type="term" value="F:ATP binding"/>
    <property type="evidence" value="ECO:0007669"/>
    <property type="project" value="UniProtKB-KW"/>
</dbReference>
<keyword evidence="6 14" id="KW-0808">Transferase</keyword>
<dbReference type="InterPro" id="IPR003660">
    <property type="entry name" value="HAMP_dom"/>
</dbReference>
<keyword evidence="15" id="KW-1185">Reference proteome</keyword>
<feature type="domain" description="Histidine kinase" evidence="12">
    <location>
        <begin position="268"/>
        <end position="465"/>
    </location>
</feature>
<dbReference type="GO" id="GO:0000155">
    <property type="term" value="F:phosphorelay sensor kinase activity"/>
    <property type="evidence" value="ECO:0007669"/>
    <property type="project" value="InterPro"/>
</dbReference>
<feature type="transmembrane region" description="Helical" evidence="11">
    <location>
        <begin position="12"/>
        <end position="32"/>
    </location>
</feature>
<keyword evidence="5" id="KW-0597">Phosphoprotein</keyword>
<dbReference type="SUPFAM" id="SSF55874">
    <property type="entry name" value="ATPase domain of HSP90 chaperone/DNA topoisomerase II/histidine kinase"/>
    <property type="match status" value="1"/>
</dbReference>
<evidence type="ECO:0000256" key="7">
    <source>
        <dbReference type="ARBA" id="ARBA00022741"/>
    </source>
</evidence>
<dbReference type="CDD" id="cd00082">
    <property type="entry name" value="HisKA"/>
    <property type="match status" value="1"/>
</dbReference>
<dbReference type="PANTHER" id="PTHR44936:SF10">
    <property type="entry name" value="SENSOR PROTEIN RSTB"/>
    <property type="match status" value="1"/>
</dbReference>
<comment type="subcellular location">
    <subcellularLocation>
        <location evidence="2">Cell membrane</location>
        <topology evidence="2">Multi-pass membrane protein</topology>
    </subcellularLocation>
</comment>
<dbReference type="AlphaFoldDB" id="A0A6I6MUD2"/>
<dbReference type="InterPro" id="IPR050980">
    <property type="entry name" value="2C_sensor_his_kinase"/>
</dbReference>
<accession>A0A6I6MUD2</accession>
<dbReference type="SMART" id="SM00388">
    <property type="entry name" value="HisKA"/>
    <property type="match status" value="1"/>
</dbReference>
<dbReference type="GO" id="GO:0005886">
    <property type="term" value="C:plasma membrane"/>
    <property type="evidence" value="ECO:0007669"/>
    <property type="project" value="UniProtKB-SubCell"/>
</dbReference>
<evidence type="ECO:0000256" key="4">
    <source>
        <dbReference type="ARBA" id="ARBA00022475"/>
    </source>
</evidence>
<dbReference type="InterPro" id="IPR003661">
    <property type="entry name" value="HisK_dim/P_dom"/>
</dbReference>
<evidence type="ECO:0000256" key="1">
    <source>
        <dbReference type="ARBA" id="ARBA00000085"/>
    </source>
</evidence>
<dbReference type="SUPFAM" id="SSF158472">
    <property type="entry name" value="HAMP domain-like"/>
    <property type="match status" value="1"/>
</dbReference>
<dbReference type="InterPro" id="IPR004358">
    <property type="entry name" value="Sig_transdc_His_kin-like_C"/>
</dbReference>
<dbReference type="InterPro" id="IPR005467">
    <property type="entry name" value="His_kinase_dom"/>
</dbReference>
<evidence type="ECO:0000313" key="15">
    <source>
        <dbReference type="Proteomes" id="UP000431269"/>
    </source>
</evidence>
<protein>
    <recommendedName>
        <fullName evidence="3">histidine kinase</fullName>
        <ecNumber evidence="3">2.7.13.3</ecNumber>
    </recommendedName>
</protein>
<dbReference type="EC" id="2.7.13.3" evidence="3"/>